<sequence>MTDAFSTLLKSLQDRPQQQPDSRSLLQSDSLLFMGNPQETVPRLLLLDQNLSPRDKFTWQLIRLHASTNQSAAFPQYDELRVMLATCPASERASRSTVSHCLMMLRLTRWLSLCQRVRNRHNGRVVGNIYALHDEPLTLLDAQRLDNTYLKLLNECSNRTNKLLNLTAHAILQSLLDDPEQKYLASRFEFFNQRAASILLLAKSSDKTQQNSLSPVSGPGTSAPAEKCESAENSEVFYRVPNQDSAYVLNKVKRKRSSTSVCWPETLSLTSAERGAIWRAMEALPAPLCQEVLDNCACRIASGGIEKPLGYILATLRKARQGEFNLFKRQKSARNRTQSAEPEPRVQAMFDHLHAICLARPNKS</sequence>
<dbReference type="InterPro" id="IPR047749">
    <property type="entry name" value="STY4528-like"/>
</dbReference>
<reference evidence="2" key="1">
    <citation type="submission" date="2023-07" db="EMBL/GenBank/DDBJ databases">
        <title>Genome mining of underrepresented organisms for secondary metabolites.</title>
        <authorList>
            <person name="D'Agostino P.M."/>
        </authorList>
    </citation>
    <scope>NUCLEOTIDE SEQUENCE [LARGE SCALE GENOMIC DNA]</scope>
    <source>
        <strain evidence="2">WS4403</strain>
    </source>
</reference>
<accession>A0ABS4PDP1</accession>
<comment type="caution">
    <text evidence="1">The sequence shown here is derived from an EMBL/GenBank/DDBJ whole genome shotgun (WGS) entry which is preliminary data.</text>
</comment>
<dbReference type="NCBIfam" id="NF040582">
    <property type="entry name" value="STY4528_fam"/>
    <property type="match status" value="1"/>
</dbReference>
<evidence type="ECO:0000313" key="2">
    <source>
        <dbReference type="Proteomes" id="UP001195624"/>
    </source>
</evidence>
<keyword evidence="2" id="KW-1185">Reference proteome</keyword>
<organism evidence="1 2">
    <name type="scientific">Winslowiella toletana</name>
    <dbReference type="NCBI Taxonomy" id="92490"/>
    <lineage>
        <taxon>Bacteria</taxon>
        <taxon>Pseudomonadati</taxon>
        <taxon>Pseudomonadota</taxon>
        <taxon>Gammaproteobacteria</taxon>
        <taxon>Enterobacterales</taxon>
        <taxon>Erwiniaceae</taxon>
        <taxon>Winslowiella</taxon>
    </lineage>
</organism>
<name>A0ABS4PDP1_9GAMM</name>
<proteinExistence type="predicted"/>
<evidence type="ECO:0000313" key="1">
    <source>
        <dbReference type="EMBL" id="MBP2170748.1"/>
    </source>
</evidence>
<gene>
    <name evidence="1" type="ORF">J2125_003940</name>
</gene>
<dbReference type="RefSeq" id="WP_017801287.1">
    <property type="nucleotide sequence ID" value="NZ_JAGGMQ010000001.1"/>
</dbReference>
<dbReference type="Proteomes" id="UP001195624">
    <property type="component" value="Unassembled WGS sequence"/>
</dbReference>
<dbReference type="EMBL" id="JAGGMQ010000001">
    <property type="protein sequence ID" value="MBP2170748.1"/>
    <property type="molecule type" value="Genomic_DNA"/>
</dbReference>
<protein>
    <submittedName>
        <fullName evidence="1">Uncharacterized protein</fullName>
    </submittedName>
</protein>